<dbReference type="GO" id="GO:0006281">
    <property type="term" value="P:DNA repair"/>
    <property type="evidence" value="ECO:0007669"/>
    <property type="project" value="UniProtKB-UniRule"/>
</dbReference>
<dbReference type="Pfam" id="PF14500">
    <property type="entry name" value="MMS19_N"/>
    <property type="match status" value="1"/>
</dbReference>
<dbReference type="GO" id="GO:0005634">
    <property type="term" value="C:nucleus"/>
    <property type="evidence" value="ECO:0007669"/>
    <property type="project" value="UniProtKB-SubCell"/>
</dbReference>
<dbReference type="Pfam" id="PF12460">
    <property type="entry name" value="MMS19_C"/>
    <property type="match status" value="1"/>
</dbReference>
<dbReference type="AlphaFoldDB" id="W2RM37"/>
<gene>
    <name evidence="8" type="ORF">HMPREF1541_08351</name>
</gene>
<comment type="similarity">
    <text evidence="2 5">Belongs to the MET18/MMS19 family.</text>
</comment>
<dbReference type="STRING" id="1220924.W2RM37"/>
<dbReference type="Proteomes" id="UP000030752">
    <property type="component" value="Unassembled WGS sequence"/>
</dbReference>
<evidence type="ECO:0000256" key="2">
    <source>
        <dbReference type="ARBA" id="ARBA00009340"/>
    </source>
</evidence>
<protein>
    <recommendedName>
        <fullName evidence="5">MMS19 nucleotide excision repair protein</fullName>
    </recommendedName>
</protein>
<evidence type="ECO:0000313" key="8">
    <source>
        <dbReference type="EMBL" id="ETN37360.1"/>
    </source>
</evidence>
<evidence type="ECO:0000259" key="7">
    <source>
        <dbReference type="Pfam" id="PF14500"/>
    </source>
</evidence>
<accession>W2RM37</accession>
<dbReference type="VEuPathDB" id="FungiDB:HMPREF1541_08351"/>
<sequence length="852" mass="94302">MVEWDISRHSDIMFDSVYAYFPITFRPPPNDPYGVTAQDLKDRLRDCLASTGVLAPHTMPNLLDRLDSTSPTVKKDVLQALAACANNYDTTTMTQYSITLWDAVKFEILQSQEAELADEALDVIKSIAACLSRSQNTSPTSSPLSQYLKPVIKECLEHLQQPASRQAKASGQILQAVASASIKSFEYIMKGVGPSLLTLHQSSDAILQQRAVLEVTNQLCEAALEVYGSWTTMSKMNNEGRENILNEFKDKLVAIYSQALMGTVKEEVSFRLTAAKGLLLVSKMRSLLHDNEIGLIVQYYDDIVLKEESYGKDELKQTAMHALAEISAFKPGLIADITFPAFMAQLPDTEEEAGSSKYQPVLEALSEISIEKDLLETMMRRLLNKLDILFRSEGSGRFPYTSAIIGTIRYVLNRNVQKQQISLQGYFDRVVIGLSKTATEKKAGPLADEVVLDTLGRVINIVIRNSPPERIQQAADNVYTLFRDFAFNNQEVRLGVLFNNSASIVLSTWVLAALPRSVQASILQRDRIGMSIDDLVLFAEKCGSQVLELDSLRQIALYINKHLSNPDLDLANSILEKGLASLQQTQDLFTLRLCFFICKALVLRLAPKTNQYLESLIDLLSSPSPEVARQSALLFRAILSADDVLSKDNNAQIRLLAPQRVFQGLVPLISTRFRSSQSSSEKENYLVALSGILSTVPSEIVMPELPTLLPLLLQSLDISDQTVNIATLETLAIVITHSPAAIEESGHVPALIKRLLASATLTKNHSSKSTPVVAQQSLPRTRRLATRCLSLMPKHMTGGSSRANPLLALKRDVLQGLMVVLDDPKRDVRKEAVDARANWLRGVDDAEDEDDD</sequence>
<feature type="domain" description="MMS19 N-terminal" evidence="7">
    <location>
        <begin position="2"/>
        <end position="110"/>
    </location>
</feature>
<comment type="function">
    <text evidence="5">Key component of the cytosolic iron-sulfur protein assembly (CIA) complex, a multiprotein complex that mediates the incorporation of iron-sulfur cluster into apoproteins specifically involved in DNA metabolism and genomic integrity. In the CIA complex, MMS19 acts as an adapter between early-acting CIA components and a subset of cellular target iron-sulfur proteins.</text>
</comment>
<proteinExistence type="inferred from homology"/>
<dbReference type="InterPro" id="IPR029240">
    <property type="entry name" value="MMS19_N"/>
</dbReference>
<dbReference type="RefSeq" id="XP_008720892.1">
    <property type="nucleotide sequence ID" value="XM_008722670.1"/>
</dbReference>
<keyword evidence="4 5" id="KW-0539">Nucleus</keyword>
<name>W2RM37_CYPE1</name>
<reference evidence="8 9" key="1">
    <citation type="submission" date="2013-03" db="EMBL/GenBank/DDBJ databases">
        <title>The Genome Sequence of Phialophora europaea CBS 101466.</title>
        <authorList>
            <consortium name="The Broad Institute Genomics Platform"/>
            <person name="Cuomo C."/>
            <person name="de Hoog S."/>
            <person name="Gorbushina A."/>
            <person name="Walker B."/>
            <person name="Young S.K."/>
            <person name="Zeng Q."/>
            <person name="Gargeya S."/>
            <person name="Fitzgerald M."/>
            <person name="Haas B."/>
            <person name="Abouelleil A."/>
            <person name="Allen A.W."/>
            <person name="Alvarado L."/>
            <person name="Arachchi H.M."/>
            <person name="Berlin A.M."/>
            <person name="Chapman S.B."/>
            <person name="Gainer-Dewar J."/>
            <person name="Goldberg J."/>
            <person name="Griggs A."/>
            <person name="Gujja S."/>
            <person name="Hansen M."/>
            <person name="Howarth C."/>
            <person name="Imamovic A."/>
            <person name="Ireland A."/>
            <person name="Larimer J."/>
            <person name="McCowan C."/>
            <person name="Murphy C."/>
            <person name="Pearson M."/>
            <person name="Poon T.W."/>
            <person name="Priest M."/>
            <person name="Roberts A."/>
            <person name="Saif S."/>
            <person name="Shea T."/>
            <person name="Sisk P."/>
            <person name="Sykes S."/>
            <person name="Wortman J."/>
            <person name="Nusbaum C."/>
            <person name="Birren B."/>
        </authorList>
    </citation>
    <scope>NUCLEOTIDE SEQUENCE [LARGE SCALE GENOMIC DNA]</scope>
    <source>
        <strain evidence="8 9">CBS 101466</strain>
    </source>
</reference>
<comment type="subcellular location">
    <subcellularLocation>
        <location evidence="1 5">Nucleus</location>
    </subcellularLocation>
</comment>
<keyword evidence="3" id="KW-0677">Repeat</keyword>
<dbReference type="InterPro" id="IPR011989">
    <property type="entry name" value="ARM-like"/>
</dbReference>
<dbReference type="SUPFAM" id="SSF48371">
    <property type="entry name" value="ARM repeat"/>
    <property type="match status" value="2"/>
</dbReference>
<dbReference type="InterPro" id="IPR016024">
    <property type="entry name" value="ARM-type_fold"/>
</dbReference>
<evidence type="ECO:0000259" key="6">
    <source>
        <dbReference type="Pfam" id="PF12460"/>
    </source>
</evidence>
<dbReference type="GO" id="GO:0051604">
    <property type="term" value="P:protein maturation"/>
    <property type="evidence" value="ECO:0007669"/>
    <property type="project" value="UniProtKB-UniRule"/>
</dbReference>
<dbReference type="HOGENOM" id="CLU_005943_1_1_1"/>
<dbReference type="GO" id="GO:0097361">
    <property type="term" value="C:cytosolic [4Fe-4S] assembly targeting complex"/>
    <property type="evidence" value="ECO:0007669"/>
    <property type="project" value="UniProtKB-UniRule"/>
</dbReference>
<dbReference type="InParanoid" id="W2RM37"/>
<dbReference type="InterPro" id="IPR024687">
    <property type="entry name" value="MMS19_C"/>
</dbReference>
<keyword evidence="5" id="KW-0227">DNA damage</keyword>
<dbReference type="GeneID" id="19975690"/>
<dbReference type="OrthoDB" id="342900at2759"/>
<dbReference type="PANTHER" id="PTHR12891:SF0">
    <property type="entry name" value="MMS19 NUCLEOTIDE EXCISION REPAIR PROTEIN HOMOLOG"/>
    <property type="match status" value="1"/>
</dbReference>
<dbReference type="PANTHER" id="PTHR12891">
    <property type="entry name" value="DNA REPAIR/TRANSCRIPTION PROTEIN MET18/MMS19"/>
    <property type="match status" value="1"/>
</dbReference>
<keyword evidence="5" id="KW-0234">DNA repair</keyword>
<evidence type="ECO:0000313" key="9">
    <source>
        <dbReference type="Proteomes" id="UP000030752"/>
    </source>
</evidence>
<dbReference type="Gene3D" id="1.25.10.10">
    <property type="entry name" value="Leucine-rich Repeat Variant"/>
    <property type="match status" value="2"/>
</dbReference>
<dbReference type="FunCoup" id="W2RM37">
    <property type="interactions" value="959"/>
</dbReference>
<dbReference type="GO" id="GO:0016226">
    <property type="term" value="P:iron-sulfur cluster assembly"/>
    <property type="evidence" value="ECO:0007669"/>
    <property type="project" value="UniProtKB-UniRule"/>
</dbReference>
<feature type="domain" description="MMS19 C-terminal" evidence="6">
    <location>
        <begin position="361"/>
        <end position="793"/>
    </location>
</feature>
<evidence type="ECO:0000256" key="5">
    <source>
        <dbReference type="RuleBase" id="RU367072"/>
    </source>
</evidence>
<evidence type="ECO:0000256" key="1">
    <source>
        <dbReference type="ARBA" id="ARBA00004123"/>
    </source>
</evidence>
<organism evidence="8 9">
    <name type="scientific">Cyphellophora europaea (strain CBS 101466)</name>
    <name type="common">Phialophora europaea</name>
    <dbReference type="NCBI Taxonomy" id="1220924"/>
    <lineage>
        <taxon>Eukaryota</taxon>
        <taxon>Fungi</taxon>
        <taxon>Dikarya</taxon>
        <taxon>Ascomycota</taxon>
        <taxon>Pezizomycotina</taxon>
        <taxon>Eurotiomycetes</taxon>
        <taxon>Chaetothyriomycetidae</taxon>
        <taxon>Chaetothyriales</taxon>
        <taxon>Cyphellophoraceae</taxon>
        <taxon>Cyphellophora</taxon>
    </lineage>
</organism>
<dbReference type="InterPro" id="IPR039920">
    <property type="entry name" value="MMS19"/>
</dbReference>
<evidence type="ECO:0000256" key="3">
    <source>
        <dbReference type="ARBA" id="ARBA00022737"/>
    </source>
</evidence>
<dbReference type="eggNOG" id="KOG1967">
    <property type="taxonomic scope" value="Eukaryota"/>
</dbReference>
<dbReference type="EMBL" id="KB822724">
    <property type="protein sequence ID" value="ETN37360.1"/>
    <property type="molecule type" value="Genomic_DNA"/>
</dbReference>
<evidence type="ECO:0000256" key="4">
    <source>
        <dbReference type="ARBA" id="ARBA00023242"/>
    </source>
</evidence>
<keyword evidence="9" id="KW-1185">Reference proteome</keyword>